<dbReference type="PIRSF" id="PIRSF002741">
    <property type="entry name" value="MppA"/>
    <property type="match status" value="1"/>
</dbReference>
<dbReference type="Gene3D" id="3.90.76.10">
    <property type="entry name" value="Dipeptide-binding Protein, Domain 1"/>
    <property type="match status" value="1"/>
</dbReference>
<sequence length="530" mass="56097">MHVKAVVGAVVLLLGCTACGGTAGARSGGVVTAVWGAPQEPFTPGDSIDSNGVKVVESILTGLISYDPKTSAPVKENAASISSTDQQHFTVTLEPGWTFSDGSPVTASSYVDAWNYAALSTHKQLNASYFQYIQGYHAVQPSSGAPTADTLSGLRVVNDTTFTVALSQKFSTWPETLGAAAYAPLPAAFFKDPAAWEKHPVGDGPYRIASYVVNQQVDLVPYTGYRGTQKPQNDGIDLKVYTDPASAYADLQAGRLDIDDTLPLTELGNAAGDLDGRLVNTPSGSLSHLAFPMYAKGWGGKRGAEVRQGISMAINRPLIVSKIFHGTVTPATDWTSPSVSGYRAGLCGAYCRYDPAAAKQLIAAAGGIPGGSFTITYNADAGNQPWVDAVCNSINNALGDDRACVGRPVATFADFRNQVGNRQMTGPFRSSWEMEYPLTQDFLQPLFATGGAGNDPDYRNPAFDALMGQADAAPDSASADRLYQQAEGLLAADMPSIPLWYQNSVAGYSAAVSDVRMDGFRTPVYYAVRK</sequence>
<evidence type="ECO:0000256" key="1">
    <source>
        <dbReference type="SAM" id="SignalP"/>
    </source>
</evidence>
<dbReference type="InterPro" id="IPR000914">
    <property type="entry name" value="SBP_5_dom"/>
</dbReference>
<keyword evidence="4" id="KW-1185">Reference proteome</keyword>
<evidence type="ECO:0000259" key="2">
    <source>
        <dbReference type="Pfam" id="PF00496"/>
    </source>
</evidence>
<evidence type="ECO:0000313" key="3">
    <source>
        <dbReference type="EMBL" id="MFC1416117.1"/>
    </source>
</evidence>
<feature type="signal peptide" evidence="1">
    <location>
        <begin position="1"/>
        <end position="20"/>
    </location>
</feature>
<protein>
    <submittedName>
        <fullName evidence="3">ABC transporter substrate-binding protein</fullName>
    </submittedName>
</protein>
<dbReference type="PROSITE" id="PS51257">
    <property type="entry name" value="PROKAR_LIPOPROTEIN"/>
    <property type="match status" value="1"/>
</dbReference>
<reference evidence="3 4" key="1">
    <citation type="submission" date="2024-09" db="EMBL/GenBank/DDBJ databases">
        <authorList>
            <person name="Lee S.D."/>
        </authorList>
    </citation>
    <scope>NUCLEOTIDE SEQUENCE [LARGE SCALE GENOMIC DNA]</scope>
    <source>
        <strain evidence="3 4">N8-3</strain>
    </source>
</reference>
<dbReference type="InterPro" id="IPR039424">
    <property type="entry name" value="SBP_5"/>
</dbReference>
<feature type="chain" id="PRO_5046279636" evidence="1">
    <location>
        <begin position="21"/>
        <end position="530"/>
    </location>
</feature>
<dbReference type="PANTHER" id="PTHR30290:SF83">
    <property type="entry name" value="ABC TRANSPORTER SUBSTRATE-BINDING PROTEIN"/>
    <property type="match status" value="1"/>
</dbReference>
<organism evidence="3 4">
    <name type="scientific">Streptacidiphilus cavernicola</name>
    <dbReference type="NCBI Taxonomy" id="3342716"/>
    <lineage>
        <taxon>Bacteria</taxon>
        <taxon>Bacillati</taxon>
        <taxon>Actinomycetota</taxon>
        <taxon>Actinomycetes</taxon>
        <taxon>Kitasatosporales</taxon>
        <taxon>Streptomycetaceae</taxon>
        <taxon>Streptacidiphilus</taxon>
    </lineage>
</organism>
<dbReference type="SUPFAM" id="SSF53850">
    <property type="entry name" value="Periplasmic binding protein-like II"/>
    <property type="match status" value="1"/>
</dbReference>
<accession>A0ABV6VQY9</accession>
<dbReference type="RefSeq" id="WP_380533029.1">
    <property type="nucleotide sequence ID" value="NZ_JBHFAB010000003.1"/>
</dbReference>
<dbReference type="PANTHER" id="PTHR30290">
    <property type="entry name" value="PERIPLASMIC BINDING COMPONENT OF ABC TRANSPORTER"/>
    <property type="match status" value="1"/>
</dbReference>
<dbReference type="Gene3D" id="3.40.190.10">
    <property type="entry name" value="Periplasmic binding protein-like II"/>
    <property type="match status" value="1"/>
</dbReference>
<dbReference type="EMBL" id="JBHFAB010000003">
    <property type="protein sequence ID" value="MFC1416117.1"/>
    <property type="molecule type" value="Genomic_DNA"/>
</dbReference>
<dbReference type="Pfam" id="PF00496">
    <property type="entry name" value="SBP_bac_5"/>
    <property type="match status" value="1"/>
</dbReference>
<evidence type="ECO:0000313" key="4">
    <source>
        <dbReference type="Proteomes" id="UP001592531"/>
    </source>
</evidence>
<gene>
    <name evidence="3" type="ORF">ACEZDE_05620</name>
</gene>
<comment type="caution">
    <text evidence="3">The sequence shown here is derived from an EMBL/GenBank/DDBJ whole genome shotgun (WGS) entry which is preliminary data.</text>
</comment>
<dbReference type="Proteomes" id="UP001592531">
    <property type="component" value="Unassembled WGS sequence"/>
</dbReference>
<dbReference type="CDD" id="cd00995">
    <property type="entry name" value="PBP2_NikA_DppA_OppA_like"/>
    <property type="match status" value="1"/>
</dbReference>
<dbReference type="InterPro" id="IPR030678">
    <property type="entry name" value="Peptide/Ni-bd"/>
</dbReference>
<proteinExistence type="predicted"/>
<dbReference type="Gene3D" id="3.10.105.10">
    <property type="entry name" value="Dipeptide-binding Protein, Domain 3"/>
    <property type="match status" value="1"/>
</dbReference>
<feature type="domain" description="Solute-binding protein family 5" evidence="2">
    <location>
        <begin position="78"/>
        <end position="450"/>
    </location>
</feature>
<name>A0ABV6VQY9_9ACTN</name>
<keyword evidence="1" id="KW-0732">Signal</keyword>